<dbReference type="Proteomes" id="UP000179145">
    <property type="component" value="Chromosome"/>
</dbReference>
<dbReference type="KEGG" id="kba:A0U89_00765"/>
<gene>
    <name evidence="1" type="ORF">A0U89_00765</name>
</gene>
<dbReference type="EMBL" id="CP014674">
    <property type="protein sequence ID" value="AOX15903.1"/>
    <property type="molecule type" value="Genomic_DNA"/>
</dbReference>
<name>A0A1D8UQI2_9PROT</name>
<dbReference type="OrthoDB" id="7276598at2"/>
<evidence type="ECO:0000313" key="2">
    <source>
        <dbReference type="Proteomes" id="UP000179145"/>
    </source>
</evidence>
<dbReference type="RefSeq" id="WP_070401756.1">
    <property type="nucleotide sequence ID" value="NZ_BJVW01000004.1"/>
</dbReference>
<sequence>MFSKAILRHGPVLALLTGGTALAAPTMPLPAHQTAERLPNHFGKISNFSLETNSTEPPPLIRNAVIAEKAPVVPASAQARFSAAPLPDDNIEEPQSAQDYHATSVRPDFFRRNAHQVGDALAGGSADNEQRRGHGSMAGGLSVAVPMD</sequence>
<protein>
    <submittedName>
        <fullName evidence="1">Uncharacterized protein</fullName>
    </submittedName>
</protein>
<dbReference type="AlphaFoldDB" id="A0A1D8UQI2"/>
<proteinExistence type="predicted"/>
<keyword evidence="2" id="KW-1185">Reference proteome</keyword>
<reference evidence="1 2" key="1">
    <citation type="journal article" date="2016" name="Microb. Cell Fact.">
        <title>Dissection of exopolysaccharide biosynthesis in Kozakia baliensis.</title>
        <authorList>
            <person name="Brandt J.U."/>
            <person name="Jakob F."/>
            <person name="Behr J."/>
            <person name="Geissler A.J."/>
            <person name="Vogel R.F."/>
        </authorList>
    </citation>
    <scope>NUCLEOTIDE SEQUENCE [LARGE SCALE GENOMIC DNA]</scope>
    <source>
        <strain evidence="1 2">DSM 14400</strain>
    </source>
</reference>
<dbReference type="STRING" id="153496.A0U89_00765"/>
<evidence type="ECO:0000313" key="1">
    <source>
        <dbReference type="EMBL" id="AOX15903.1"/>
    </source>
</evidence>
<accession>A0A1D8UQI2</accession>
<organism evidence="1 2">
    <name type="scientific">Kozakia baliensis</name>
    <dbReference type="NCBI Taxonomy" id="153496"/>
    <lineage>
        <taxon>Bacteria</taxon>
        <taxon>Pseudomonadati</taxon>
        <taxon>Pseudomonadota</taxon>
        <taxon>Alphaproteobacteria</taxon>
        <taxon>Acetobacterales</taxon>
        <taxon>Acetobacteraceae</taxon>
        <taxon>Kozakia</taxon>
    </lineage>
</organism>